<keyword evidence="2" id="KW-1185">Reference proteome</keyword>
<gene>
    <name evidence="1" type="ORF">ABW18_18980</name>
</gene>
<accession>A0ABR5I7W8</accession>
<comment type="caution">
    <text evidence="1">The sequence shown here is derived from an EMBL/GenBank/DDBJ whole genome shotgun (WGS) entry which is preliminary data.</text>
</comment>
<name>A0ABR5I7W8_9ACTN</name>
<organism evidence="1 2">
    <name type="scientific">Gordonia jacobaea</name>
    <dbReference type="NCBI Taxonomy" id="122202"/>
    <lineage>
        <taxon>Bacteria</taxon>
        <taxon>Bacillati</taxon>
        <taxon>Actinomycetota</taxon>
        <taxon>Actinomycetes</taxon>
        <taxon>Mycobacteriales</taxon>
        <taxon>Gordoniaceae</taxon>
        <taxon>Gordonia</taxon>
    </lineage>
</organism>
<dbReference type="RefSeq" id="WP_049700555.1">
    <property type="nucleotide sequence ID" value="NZ_CBDRLS010000001.1"/>
</dbReference>
<reference evidence="1 2" key="1">
    <citation type="submission" date="2015-05" db="EMBL/GenBank/DDBJ databases">
        <title>Draft genome sequence of the bacterium Gordonia jacobaea a new member of the Gordonia genus.</title>
        <authorList>
            <person name="Jimenez-Galisteo G."/>
            <person name="Dominguez A."/>
            <person name="Munoz E."/>
            <person name="Vinas M."/>
        </authorList>
    </citation>
    <scope>NUCLEOTIDE SEQUENCE [LARGE SCALE GENOMIC DNA]</scope>
    <source>
        <strain evidence="2">mv1</strain>
    </source>
</reference>
<evidence type="ECO:0000313" key="2">
    <source>
        <dbReference type="Proteomes" id="UP000037247"/>
    </source>
</evidence>
<sequence>MTFSDVLLLVFLVLVFVVPVVYAVIRVHWDRDLPAIPFGFDHSGGHGDWARGSVTPSADADAQRIADELSVLRLHRRDCA</sequence>
<proteinExistence type="predicted"/>
<protein>
    <submittedName>
        <fullName evidence="1">Uncharacterized protein</fullName>
    </submittedName>
</protein>
<dbReference type="Proteomes" id="UP000037247">
    <property type="component" value="Unassembled WGS sequence"/>
</dbReference>
<evidence type="ECO:0000313" key="1">
    <source>
        <dbReference type="EMBL" id="KNA89775.1"/>
    </source>
</evidence>
<dbReference type="EMBL" id="LDTZ01000022">
    <property type="protein sequence ID" value="KNA89775.1"/>
    <property type="molecule type" value="Genomic_DNA"/>
</dbReference>